<dbReference type="SUPFAM" id="SSF50630">
    <property type="entry name" value="Acid proteases"/>
    <property type="match status" value="1"/>
</dbReference>
<evidence type="ECO:0000256" key="2">
    <source>
        <dbReference type="SAM" id="Phobius"/>
    </source>
</evidence>
<dbReference type="Proteomes" id="UP000616885">
    <property type="component" value="Unassembled WGS sequence"/>
</dbReference>
<dbReference type="InterPro" id="IPR033121">
    <property type="entry name" value="PEPTIDASE_A1"/>
</dbReference>
<sequence>MSRALIAIFAFLLLTVSAIPSPREVLWSNKTFGPDGPWRAVQTQLGPKGTKIDLFPGSSWETYLIDQSYCKQDTCYASKAGTYDKKASGYSGGIGIQGPLEAFMLGVNLDGDDGTRWLDEVSFNGQTVKNTSLVLLTDAQTVSYPGGQKSPFFAGCLSLGGDRETNQSFTVSAGVPSINASLPSGYLWEHGATDSNSFGMHIGSVQPDLPGSLFFGGYDKNRVAGDILSMTGSFRSGITLWDVGIDVVDGKSPFSFPSNKTGLLSKSAGSGIKVRIDGCSPYITLPKAVCDNIAAELPVNFDDSLGLYLWDTNSDKYKEIVPSATALSFSFISDSNTDPIKVRVPFMHLNLTLTDPIATSPRTPYFPCHVNNSTNYVLGRAFLQDAFVGGNWHPDVNKWWLAQAPGPSIQATTSVVTIGTKDSTIQKGGNNWEASWKGVWTAVEAAPSSSPTEDTSKNIDSGGSGGLSTAAKAGIGAGCGVAALALLALVVFLLRRRRRQQELAAQPVHIPVAQTPQTNSVYTSHTTVSKTPVNDAVPYAPPSELANDVSIQTLQREQARYERFELGT</sequence>
<evidence type="ECO:0000313" key="6">
    <source>
        <dbReference type="Proteomes" id="UP000616885"/>
    </source>
</evidence>
<feature type="signal peptide" evidence="3">
    <location>
        <begin position="1"/>
        <end position="18"/>
    </location>
</feature>
<dbReference type="PROSITE" id="PS51767">
    <property type="entry name" value="PEPTIDASE_A1"/>
    <property type="match status" value="1"/>
</dbReference>
<feature type="chain" id="PRO_5034068356" description="Peptidase A1 domain-containing protein" evidence="3">
    <location>
        <begin position="19"/>
        <end position="568"/>
    </location>
</feature>
<comment type="caution">
    <text evidence="5">The sequence shown here is derived from an EMBL/GenBank/DDBJ whole genome shotgun (WGS) entry which is preliminary data.</text>
</comment>
<protein>
    <recommendedName>
        <fullName evidence="4">Peptidase A1 domain-containing protein</fullName>
    </recommendedName>
</protein>
<feature type="transmembrane region" description="Helical" evidence="2">
    <location>
        <begin position="473"/>
        <end position="494"/>
    </location>
</feature>
<keyword evidence="2" id="KW-0812">Transmembrane</keyword>
<dbReference type="EMBL" id="JADCTT010000009">
    <property type="protein sequence ID" value="KAF9748543.1"/>
    <property type="molecule type" value="Genomic_DNA"/>
</dbReference>
<name>A0A8H7N5A2_BIOOC</name>
<keyword evidence="2" id="KW-0472">Membrane</keyword>
<feature type="region of interest" description="Disordered" evidence="1">
    <location>
        <begin position="444"/>
        <end position="464"/>
    </location>
</feature>
<dbReference type="InterPro" id="IPR021109">
    <property type="entry name" value="Peptidase_aspartic_dom_sf"/>
</dbReference>
<dbReference type="Gene3D" id="2.40.70.10">
    <property type="entry name" value="Acid Proteases"/>
    <property type="match status" value="2"/>
</dbReference>
<proteinExistence type="predicted"/>
<dbReference type="AlphaFoldDB" id="A0A8H7N5A2"/>
<accession>A0A8H7N5A2</accession>
<organism evidence="5 6">
    <name type="scientific">Bionectria ochroleuca</name>
    <name type="common">Gliocladium roseum</name>
    <dbReference type="NCBI Taxonomy" id="29856"/>
    <lineage>
        <taxon>Eukaryota</taxon>
        <taxon>Fungi</taxon>
        <taxon>Dikarya</taxon>
        <taxon>Ascomycota</taxon>
        <taxon>Pezizomycotina</taxon>
        <taxon>Sordariomycetes</taxon>
        <taxon>Hypocreomycetidae</taxon>
        <taxon>Hypocreales</taxon>
        <taxon>Bionectriaceae</taxon>
        <taxon>Clonostachys</taxon>
    </lineage>
</organism>
<feature type="compositionally biased region" description="Polar residues" evidence="1">
    <location>
        <begin position="447"/>
        <end position="461"/>
    </location>
</feature>
<feature type="domain" description="Peptidase A1" evidence="4">
    <location>
        <begin position="39"/>
        <end position="402"/>
    </location>
</feature>
<evidence type="ECO:0000259" key="4">
    <source>
        <dbReference type="PROSITE" id="PS51767"/>
    </source>
</evidence>
<evidence type="ECO:0000313" key="5">
    <source>
        <dbReference type="EMBL" id="KAF9748543.1"/>
    </source>
</evidence>
<reference evidence="5" key="1">
    <citation type="submission" date="2020-10" db="EMBL/GenBank/DDBJ databases">
        <title>High-Quality Genome Resource of Clonostachys rosea strain S41 by Oxford Nanopore Long-Read Sequencing.</title>
        <authorList>
            <person name="Wang H."/>
        </authorList>
    </citation>
    <scope>NUCLEOTIDE SEQUENCE</scope>
    <source>
        <strain evidence="5">S41</strain>
    </source>
</reference>
<evidence type="ECO:0000256" key="1">
    <source>
        <dbReference type="SAM" id="MobiDB-lite"/>
    </source>
</evidence>
<keyword evidence="3" id="KW-0732">Signal</keyword>
<dbReference type="Pfam" id="PF00026">
    <property type="entry name" value="Asp"/>
    <property type="match status" value="1"/>
</dbReference>
<evidence type="ECO:0000256" key="3">
    <source>
        <dbReference type="SAM" id="SignalP"/>
    </source>
</evidence>
<gene>
    <name evidence="5" type="ORF">IM811_018048</name>
</gene>
<keyword evidence="2" id="KW-1133">Transmembrane helix</keyword>